<proteinExistence type="predicted"/>
<accession>A0A0F8WDT6</accession>
<dbReference type="EMBL" id="LAZR01065864">
    <property type="protein sequence ID" value="KKK54693.1"/>
    <property type="molecule type" value="Genomic_DNA"/>
</dbReference>
<reference evidence="1" key="1">
    <citation type="journal article" date="2015" name="Nature">
        <title>Complex archaea that bridge the gap between prokaryotes and eukaryotes.</title>
        <authorList>
            <person name="Spang A."/>
            <person name="Saw J.H."/>
            <person name="Jorgensen S.L."/>
            <person name="Zaremba-Niedzwiedzka K."/>
            <person name="Martijn J."/>
            <person name="Lind A.E."/>
            <person name="van Eijk R."/>
            <person name="Schleper C."/>
            <person name="Guy L."/>
            <person name="Ettema T.J."/>
        </authorList>
    </citation>
    <scope>NUCLEOTIDE SEQUENCE</scope>
</reference>
<protein>
    <submittedName>
        <fullName evidence="1">Uncharacterized protein</fullName>
    </submittedName>
</protein>
<organism evidence="1">
    <name type="scientific">marine sediment metagenome</name>
    <dbReference type="NCBI Taxonomy" id="412755"/>
    <lineage>
        <taxon>unclassified sequences</taxon>
        <taxon>metagenomes</taxon>
        <taxon>ecological metagenomes</taxon>
    </lineage>
</organism>
<dbReference type="AlphaFoldDB" id="A0A0F8WDT6"/>
<evidence type="ECO:0000313" key="1">
    <source>
        <dbReference type="EMBL" id="KKK54693.1"/>
    </source>
</evidence>
<comment type="caution">
    <text evidence="1">The sequence shown here is derived from an EMBL/GenBank/DDBJ whole genome shotgun (WGS) entry which is preliminary data.</text>
</comment>
<name>A0A0F8WDT6_9ZZZZ</name>
<feature type="non-terminal residue" evidence="1">
    <location>
        <position position="57"/>
    </location>
</feature>
<gene>
    <name evidence="1" type="ORF">LCGC14_3082140</name>
</gene>
<sequence>MWPEPFRVKWSRCVVSELNETGLIDECPKVKINFTRFYISAEDCPRHDQDYLASEKE</sequence>